<dbReference type="EMBL" id="AVOT02101872">
    <property type="protein sequence ID" value="MBW0577996.1"/>
    <property type="molecule type" value="Genomic_DNA"/>
</dbReference>
<dbReference type="Proteomes" id="UP000765509">
    <property type="component" value="Unassembled WGS sequence"/>
</dbReference>
<evidence type="ECO:0000313" key="2">
    <source>
        <dbReference type="Proteomes" id="UP000765509"/>
    </source>
</evidence>
<gene>
    <name evidence="1" type="ORF">O181_117711</name>
</gene>
<name>A0A9Q3KCE9_9BASI</name>
<dbReference type="OrthoDB" id="2507294at2759"/>
<comment type="caution">
    <text evidence="1">The sequence shown here is derived from an EMBL/GenBank/DDBJ whole genome shotgun (WGS) entry which is preliminary data.</text>
</comment>
<organism evidence="1 2">
    <name type="scientific">Austropuccinia psidii MF-1</name>
    <dbReference type="NCBI Taxonomy" id="1389203"/>
    <lineage>
        <taxon>Eukaryota</taxon>
        <taxon>Fungi</taxon>
        <taxon>Dikarya</taxon>
        <taxon>Basidiomycota</taxon>
        <taxon>Pucciniomycotina</taxon>
        <taxon>Pucciniomycetes</taxon>
        <taxon>Pucciniales</taxon>
        <taxon>Sphaerophragmiaceae</taxon>
        <taxon>Austropuccinia</taxon>
    </lineage>
</organism>
<dbReference type="AlphaFoldDB" id="A0A9Q3KCE9"/>
<reference evidence="1" key="1">
    <citation type="submission" date="2021-03" db="EMBL/GenBank/DDBJ databases">
        <title>Draft genome sequence of rust myrtle Austropuccinia psidii MF-1, a brazilian biotype.</title>
        <authorList>
            <person name="Quecine M.C."/>
            <person name="Pachon D.M.R."/>
            <person name="Bonatelli M.L."/>
            <person name="Correr F.H."/>
            <person name="Franceschini L.M."/>
            <person name="Leite T.F."/>
            <person name="Margarido G.R.A."/>
            <person name="Almeida C.A."/>
            <person name="Ferrarezi J.A."/>
            <person name="Labate C.A."/>
        </authorList>
    </citation>
    <scope>NUCLEOTIDE SEQUENCE</scope>
    <source>
        <strain evidence="1">MF-1</strain>
    </source>
</reference>
<evidence type="ECO:0000313" key="1">
    <source>
        <dbReference type="EMBL" id="MBW0577996.1"/>
    </source>
</evidence>
<protein>
    <submittedName>
        <fullName evidence="1">Uncharacterized protein</fullName>
    </submittedName>
</protein>
<keyword evidence="2" id="KW-1185">Reference proteome</keyword>
<sequence>MTARKIKPQSEENVWDNTPYHKEDIKTDVLLKNKPTSPSQHQDGHNMSYSEKEALKQLQDASSWPQFSGVGEYDHIELIDYADGLFICKV</sequence>
<proteinExistence type="predicted"/>
<accession>A0A9Q3KCE9</accession>